<dbReference type="PANTHER" id="PTHR15696">
    <property type="entry name" value="SMG-7 SUPPRESSOR WITH MORPHOLOGICAL EFFECT ON GENITALIA PROTEIN 7"/>
    <property type="match status" value="1"/>
</dbReference>
<organism evidence="3 4">
    <name type="scientific">Globodera rostochiensis</name>
    <name type="common">Golden nematode worm</name>
    <name type="synonym">Heterodera rostochiensis</name>
    <dbReference type="NCBI Taxonomy" id="31243"/>
    <lineage>
        <taxon>Eukaryota</taxon>
        <taxon>Metazoa</taxon>
        <taxon>Ecdysozoa</taxon>
        <taxon>Nematoda</taxon>
        <taxon>Chromadorea</taxon>
        <taxon>Rhabditida</taxon>
        <taxon>Tylenchina</taxon>
        <taxon>Tylenchomorpha</taxon>
        <taxon>Tylenchoidea</taxon>
        <taxon>Heteroderidae</taxon>
        <taxon>Heteroderinae</taxon>
        <taxon>Globodera</taxon>
    </lineage>
</organism>
<protein>
    <recommendedName>
        <fullName evidence="2">EST1-like DNA-binding domain-containing protein</fullName>
    </recommendedName>
</protein>
<dbReference type="InterPro" id="IPR045153">
    <property type="entry name" value="Est1/Ebs1-like"/>
</dbReference>
<dbReference type="AlphaFoldDB" id="A0A914HDG2"/>
<dbReference type="WBParaSite" id="Gr19_v10_g16340.t1">
    <property type="protein sequence ID" value="Gr19_v10_g16340.t1"/>
    <property type="gene ID" value="Gr19_v10_g16340"/>
</dbReference>
<evidence type="ECO:0000259" key="2">
    <source>
        <dbReference type="Pfam" id="PF22695"/>
    </source>
</evidence>
<dbReference type="GO" id="GO:0005697">
    <property type="term" value="C:telomerase holoenzyme complex"/>
    <property type="evidence" value="ECO:0007669"/>
    <property type="project" value="TreeGrafter"/>
</dbReference>
<dbReference type="Gene3D" id="3.40.50.1010">
    <property type="entry name" value="5'-nuclease"/>
    <property type="match status" value="1"/>
</dbReference>
<dbReference type="SUPFAM" id="SSF48452">
    <property type="entry name" value="TPR-like"/>
    <property type="match status" value="1"/>
</dbReference>
<dbReference type="InterPro" id="IPR011990">
    <property type="entry name" value="TPR-like_helical_dom_sf"/>
</dbReference>
<accession>A0A914HDG2</accession>
<dbReference type="InterPro" id="IPR054534">
    <property type="entry name" value="EST1-like_DNA_bind"/>
</dbReference>
<dbReference type="PANTHER" id="PTHR15696:SF0">
    <property type="entry name" value="TELOMERASE-BINDING PROTEIN EST1A"/>
    <property type="match status" value="1"/>
</dbReference>
<sequence length="668" mass="77531">MNSVVDKKAVADPNALLRSIKLLVKDLAKILSKITDVEDLFLDENIAEGRQKIYDGCLKLMRVDKFRRESVDIMWTYCFYEPIRLYKSVGDLDDEDRARIKQFISACIASISELLDQFTDIRATLLTYLGDLHRYSYTIADQNIHDLTAAEDSYKKALKLNSENGHPFNQLALLLKEQNPEHALSLFLRACILPKPFTHALRNLRTLKQNEFKLRPSLSLYNLVDLLIFDFGRVPFEEERKHFDEFFDESLRQSEHLAAVRLIHLFAFAAIYALLNDENDEKIRCAISFLFRKWTSLLAEVEKQLEERKVKEDEEQFAKKRRRGDSSSSDSSETNLEQENENCGDELEFGKDYTWALITSIFEFLDLTEGRFVGRKLPVSLKLQFQNLLKNLVDILNELMPKLRPKILKSDENESGPIKDISEWIINGPFSDANEEEKCEIAVQFINRFLKNRRHAITFDKFFQLSSNVSEEKELKSMEAFSKMHLQHVTEENERTSRNPVYVAPDFFVLVHKLDLIRQLFSSISQTILIARSVLSRLDKVKKENSSAREAIRWIQNSIPEGRVRMLSHTGEKFVSECLQFLREKGLLEKKTLFCSILTTDGGFGEYDQQMEEIRRYNAVSVENIDDFIARIVSNEMCKATPCAFFFGIDCRTRGIFHSVTMQLQQTA</sequence>
<evidence type="ECO:0000256" key="1">
    <source>
        <dbReference type="SAM" id="MobiDB-lite"/>
    </source>
</evidence>
<dbReference type="Gene3D" id="1.25.40.10">
    <property type="entry name" value="Tetratricopeptide repeat domain"/>
    <property type="match status" value="1"/>
</dbReference>
<dbReference type="Proteomes" id="UP000887572">
    <property type="component" value="Unplaced"/>
</dbReference>
<keyword evidence="3" id="KW-1185">Reference proteome</keyword>
<evidence type="ECO:0000313" key="4">
    <source>
        <dbReference type="WBParaSite" id="Gr19_v10_g16340.t1"/>
    </source>
</evidence>
<dbReference type="GO" id="GO:0000184">
    <property type="term" value="P:nuclear-transcribed mRNA catabolic process, nonsense-mediated decay"/>
    <property type="evidence" value="ECO:0007669"/>
    <property type="project" value="TreeGrafter"/>
</dbReference>
<reference evidence="4" key="1">
    <citation type="submission" date="2022-11" db="UniProtKB">
        <authorList>
            <consortium name="WormBaseParasite"/>
        </authorList>
    </citation>
    <scope>IDENTIFICATION</scope>
</reference>
<dbReference type="GO" id="GO:0070034">
    <property type="term" value="F:telomerase RNA binding"/>
    <property type="evidence" value="ECO:0007669"/>
    <property type="project" value="TreeGrafter"/>
</dbReference>
<proteinExistence type="predicted"/>
<dbReference type="Pfam" id="PF22695">
    <property type="entry name" value="EST1-like_DNA_bind"/>
    <property type="match status" value="1"/>
</dbReference>
<dbReference type="GO" id="GO:0042162">
    <property type="term" value="F:telomeric DNA binding"/>
    <property type="evidence" value="ECO:0007669"/>
    <property type="project" value="TreeGrafter"/>
</dbReference>
<feature type="domain" description="EST1-like DNA-binding" evidence="2">
    <location>
        <begin position="49"/>
        <end position="242"/>
    </location>
</feature>
<feature type="region of interest" description="Disordered" evidence="1">
    <location>
        <begin position="316"/>
        <end position="343"/>
    </location>
</feature>
<evidence type="ECO:0000313" key="3">
    <source>
        <dbReference type="Proteomes" id="UP000887572"/>
    </source>
</evidence>
<name>A0A914HDG2_GLORO</name>